<accession>A0A6A6I702</accession>
<keyword evidence="2" id="KW-1185">Reference proteome</keyword>
<dbReference type="OrthoDB" id="3711359at2759"/>
<proteinExistence type="predicted"/>
<dbReference type="GeneID" id="54585518"/>
<dbReference type="Proteomes" id="UP000800094">
    <property type="component" value="Unassembled WGS sequence"/>
</dbReference>
<sequence>MAKRKLKLKLKLATSPLTQPRKKARSKASGDLTPKSTKPLPFFEYLNYDVRMLIYMHMRLPPWSNGSHWKGFILSCRQAHLEASESAGRRLKAALIAFTNNLEGVQVPNIPIGEGFKALKELTLQSSVNYMPLSEFERLSPLLNLYLDKITYVFKGDEVAARKVIEPPRLQHEVTAALTDSIYGGLASRRMPWLRSMALDLRTVAVWISTDAEKAIHTKQIAIAWDLLPEDSERMTRLRRPTLQGSERTYPIWDFDQWGVSEENLQEELRKVKKYELSGKDGLLGECGLRSDYRWVLRPGENVRSLWLYTPTRKISSQGIGQDIVEG</sequence>
<reference evidence="1" key="1">
    <citation type="journal article" date="2020" name="Stud. Mycol.">
        <title>101 Dothideomycetes genomes: a test case for predicting lifestyles and emergence of pathogens.</title>
        <authorList>
            <person name="Haridas S."/>
            <person name="Albert R."/>
            <person name="Binder M."/>
            <person name="Bloem J."/>
            <person name="Labutti K."/>
            <person name="Salamov A."/>
            <person name="Andreopoulos B."/>
            <person name="Baker S."/>
            <person name="Barry K."/>
            <person name="Bills G."/>
            <person name="Bluhm B."/>
            <person name="Cannon C."/>
            <person name="Castanera R."/>
            <person name="Culley D."/>
            <person name="Daum C."/>
            <person name="Ezra D."/>
            <person name="Gonzalez J."/>
            <person name="Henrissat B."/>
            <person name="Kuo A."/>
            <person name="Liang C."/>
            <person name="Lipzen A."/>
            <person name="Lutzoni F."/>
            <person name="Magnuson J."/>
            <person name="Mondo S."/>
            <person name="Nolan M."/>
            <person name="Ohm R."/>
            <person name="Pangilinan J."/>
            <person name="Park H.-J."/>
            <person name="Ramirez L."/>
            <person name="Alfaro M."/>
            <person name="Sun H."/>
            <person name="Tritt A."/>
            <person name="Yoshinaga Y."/>
            <person name="Zwiers L.-H."/>
            <person name="Turgeon B."/>
            <person name="Goodwin S."/>
            <person name="Spatafora J."/>
            <person name="Crous P."/>
            <person name="Grigoriev I."/>
        </authorList>
    </citation>
    <scope>NUCLEOTIDE SEQUENCE</scope>
    <source>
        <strain evidence="1">CBS 122368</strain>
    </source>
</reference>
<name>A0A6A6I702_9PLEO</name>
<evidence type="ECO:0000313" key="2">
    <source>
        <dbReference type="Proteomes" id="UP000800094"/>
    </source>
</evidence>
<dbReference type="EMBL" id="ML987199">
    <property type="protein sequence ID" value="KAF2246117.1"/>
    <property type="molecule type" value="Genomic_DNA"/>
</dbReference>
<protein>
    <submittedName>
        <fullName evidence="1">Uncharacterized protein</fullName>
    </submittedName>
</protein>
<evidence type="ECO:0000313" key="1">
    <source>
        <dbReference type="EMBL" id="KAF2246117.1"/>
    </source>
</evidence>
<dbReference type="AlphaFoldDB" id="A0A6A6I702"/>
<dbReference type="RefSeq" id="XP_033681121.1">
    <property type="nucleotide sequence ID" value="XM_033832188.1"/>
</dbReference>
<organism evidence="1 2">
    <name type="scientific">Trematosphaeria pertusa</name>
    <dbReference type="NCBI Taxonomy" id="390896"/>
    <lineage>
        <taxon>Eukaryota</taxon>
        <taxon>Fungi</taxon>
        <taxon>Dikarya</taxon>
        <taxon>Ascomycota</taxon>
        <taxon>Pezizomycotina</taxon>
        <taxon>Dothideomycetes</taxon>
        <taxon>Pleosporomycetidae</taxon>
        <taxon>Pleosporales</taxon>
        <taxon>Massarineae</taxon>
        <taxon>Trematosphaeriaceae</taxon>
        <taxon>Trematosphaeria</taxon>
    </lineage>
</organism>
<gene>
    <name evidence="1" type="ORF">BU26DRAFT_553069</name>
</gene>